<comment type="caution">
    <text evidence="1">The sequence shown here is derived from an EMBL/GenBank/DDBJ whole genome shotgun (WGS) entry which is preliminary data.</text>
</comment>
<accession>A0A9P8ZYP2</accession>
<dbReference type="AlphaFoldDB" id="A0A9P8ZYP2"/>
<dbReference type="Proteomes" id="UP000758603">
    <property type="component" value="Unassembled WGS sequence"/>
</dbReference>
<sequence>MNEISTLLDQLRDGTEILPSQPWPTNQIAVGPPAPTTTAITTQDLPVDPTVAIDVISIIQMPATDDQAVQTTTCSPNYRGNPYAQSNQSAAISDDDNCAVFIDGMTPLLSFERLFASLLGVGRIYACVIHAPRGEHGTSAVSITGWDRLTAEAIIATVTAGHLNLDGFTPGIRMNRTRVAAQSNQNGSRAIMISGPPCLLHREALEAFFAQYFYYQLDRVVVHVLTEYHAIIEIIFASYRNQAQAAHRTLRQNHPRRNEIRV</sequence>
<dbReference type="RefSeq" id="XP_045959652.1">
    <property type="nucleotide sequence ID" value="XM_046108780.1"/>
</dbReference>
<dbReference type="OrthoDB" id="3508416at2759"/>
<protein>
    <submittedName>
        <fullName evidence="1">Uncharacterized protein</fullName>
    </submittedName>
</protein>
<gene>
    <name evidence="1" type="ORF">BKA67DRAFT_675410</name>
</gene>
<evidence type="ECO:0000313" key="2">
    <source>
        <dbReference type="Proteomes" id="UP000758603"/>
    </source>
</evidence>
<reference evidence="1" key="1">
    <citation type="journal article" date="2021" name="Nat. Commun.">
        <title>Genetic determinants of endophytism in the Arabidopsis root mycobiome.</title>
        <authorList>
            <person name="Mesny F."/>
            <person name="Miyauchi S."/>
            <person name="Thiergart T."/>
            <person name="Pickel B."/>
            <person name="Atanasova L."/>
            <person name="Karlsson M."/>
            <person name="Huettel B."/>
            <person name="Barry K.W."/>
            <person name="Haridas S."/>
            <person name="Chen C."/>
            <person name="Bauer D."/>
            <person name="Andreopoulos W."/>
            <person name="Pangilinan J."/>
            <person name="LaButti K."/>
            <person name="Riley R."/>
            <person name="Lipzen A."/>
            <person name="Clum A."/>
            <person name="Drula E."/>
            <person name="Henrissat B."/>
            <person name="Kohler A."/>
            <person name="Grigoriev I.V."/>
            <person name="Martin F.M."/>
            <person name="Hacquard S."/>
        </authorList>
    </citation>
    <scope>NUCLEOTIDE SEQUENCE</scope>
    <source>
        <strain evidence="1">MPI-SDFR-AT-0073</strain>
    </source>
</reference>
<organism evidence="1 2">
    <name type="scientific">Truncatella angustata</name>
    <dbReference type="NCBI Taxonomy" id="152316"/>
    <lineage>
        <taxon>Eukaryota</taxon>
        <taxon>Fungi</taxon>
        <taxon>Dikarya</taxon>
        <taxon>Ascomycota</taxon>
        <taxon>Pezizomycotina</taxon>
        <taxon>Sordariomycetes</taxon>
        <taxon>Xylariomycetidae</taxon>
        <taxon>Amphisphaeriales</taxon>
        <taxon>Sporocadaceae</taxon>
        <taxon>Truncatella</taxon>
    </lineage>
</organism>
<keyword evidence="2" id="KW-1185">Reference proteome</keyword>
<proteinExistence type="predicted"/>
<evidence type="ECO:0000313" key="1">
    <source>
        <dbReference type="EMBL" id="KAH6655387.1"/>
    </source>
</evidence>
<name>A0A9P8ZYP2_9PEZI</name>
<dbReference type="EMBL" id="JAGPXC010000003">
    <property type="protein sequence ID" value="KAH6655387.1"/>
    <property type="molecule type" value="Genomic_DNA"/>
</dbReference>
<dbReference type="GeneID" id="70137671"/>